<dbReference type="GeneID" id="25917207"/>
<dbReference type="AlphaFoldDB" id="A0A0L0F2C5"/>
<accession>A0A0L0F2C5</accession>
<proteinExistence type="predicted"/>
<dbReference type="Proteomes" id="UP000054560">
    <property type="component" value="Unassembled WGS sequence"/>
</dbReference>
<feature type="region of interest" description="Disordered" evidence="1">
    <location>
        <begin position="1"/>
        <end position="25"/>
    </location>
</feature>
<organism evidence="2 3">
    <name type="scientific">Sphaeroforma arctica JP610</name>
    <dbReference type="NCBI Taxonomy" id="667725"/>
    <lineage>
        <taxon>Eukaryota</taxon>
        <taxon>Ichthyosporea</taxon>
        <taxon>Ichthyophonida</taxon>
        <taxon>Sphaeroforma</taxon>
    </lineage>
</organism>
<sequence>MAAEAEPIAPPQTEETNGATEEPTVEETITAGTEVTETGAQDVAEQVAKEAVVATEEEKPLSVFDQYWNALEKSPRDFDTWVSLLSLAEQNAEIEGVRKVCVL</sequence>
<dbReference type="EMBL" id="KQ250279">
    <property type="protein sequence ID" value="KNC70766.1"/>
    <property type="molecule type" value="Genomic_DNA"/>
</dbReference>
<protein>
    <submittedName>
        <fullName evidence="2">Uncharacterized protein</fullName>
    </submittedName>
</protein>
<evidence type="ECO:0000256" key="1">
    <source>
        <dbReference type="SAM" id="MobiDB-lite"/>
    </source>
</evidence>
<dbReference type="RefSeq" id="XP_014144668.1">
    <property type="nucleotide sequence ID" value="XM_014289193.1"/>
</dbReference>
<gene>
    <name evidence="2" type="ORF">SARC_16703</name>
</gene>
<reference evidence="2 3" key="1">
    <citation type="submission" date="2011-02" db="EMBL/GenBank/DDBJ databases">
        <title>The Genome Sequence of Sphaeroforma arctica JP610.</title>
        <authorList>
            <consortium name="The Broad Institute Genome Sequencing Platform"/>
            <person name="Russ C."/>
            <person name="Cuomo C."/>
            <person name="Young S.K."/>
            <person name="Zeng Q."/>
            <person name="Gargeya S."/>
            <person name="Alvarado L."/>
            <person name="Berlin A."/>
            <person name="Chapman S.B."/>
            <person name="Chen Z."/>
            <person name="Freedman E."/>
            <person name="Gellesch M."/>
            <person name="Goldberg J."/>
            <person name="Griggs A."/>
            <person name="Gujja S."/>
            <person name="Heilman E."/>
            <person name="Heiman D."/>
            <person name="Howarth C."/>
            <person name="Mehta T."/>
            <person name="Neiman D."/>
            <person name="Pearson M."/>
            <person name="Roberts A."/>
            <person name="Saif S."/>
            <person name="Shea T."/>
            <person name="Shenoy N."/>
            <person name="Sisk P."/>
            <person name="Stolte C."/>
            <person name="Sykes S."/>
            <person name="White J."/>
            <person name="Yandava C."/>
            <person name="Burger G."/>
            <person name="Gray M.W."/>
            <person name="Holland P.W.H."/>
            <person name="King N."/>
            <person name="Lang F.B.F."/>
            <person name="Roger A.J."/>
            <person name="Ruiz-Trillo I."/>
            <person name="Haas B."/>
            <person name="Nusbaum C."/>
            <person name="Birren B."/>
        </authorList>
    </citation>
    <scope>NUCLEOTIDE SEQUENCE [LARGE SCALE GENOMIC DNA]</scope>
    <source>
        <strain evidence="2 3">JP610</strain>
    </source>
</reference>
<evidence type="ECO:0000313" key="3">
    <source>
        <dbReference type="Proteomes" id="UP000054560"/>
    </source>
</evidence>
<keyword evidence="3" id="KW-1185">Reference proteome</keyword>
<name>A0A0L0F2C5_9EUKA</name>
<evidence type="ECO:0000313" key="2">
    <source>
        <dbReference type="EMBL" id="KNC70766.1"/>
    </source>
</evidence>